<gene>
    <name evidence="1" type="ORF">ACFQQH_09975</name>
</gene>
<proteinExistence type="predicted"/>
<reference evidence="2" key="1">
    <citation type="journal article" date="2019" name="Int. J. Syst. Evol. Microbiol.">
        <title>The Global Catalogue of Microorganisms (GCM) 10K type strain sequencing project: providing services to taxonomists for standard genome sequencing and annotation.</title>
        <authorList>
            <consortium name="The Broad Institute Genomics Platform"/>
            <consortium name="The Broad Institute Genome Sequencing Center for Infectious Disease"/>
            <person name="Wu L."/>
            <person name="Ma J."/>
        </authorList>
    </citation>
    <scope>NUCLEOTIDE SEQUENCE [LARGE SCALE GENOMIC DNA]</scope>
    <source>
        <strain evidence="2">JCM 4738</strain>
    </source>
</reference>
<dbReference type="Proteomes" id="UP001596483">
    <property type="component" value="Unassembled WGS sequence"/>
</dbReference>
<sequence length="294" mass="33751">MAVTIRPAAEQVESWVDQFVPEKDLFFMDDSMLEELDAYLDGVLITPQKEFSAHSTYSQIQMNNSYMYWTLSKQATSVIVAPPEWLEQLPGQERRTLLFNQCRMGKGMIFPIGLFPSEEGIPDDHIVEVEEGTFVVIRKGMWKGLPHPVKALAIQAYARMWDKWEAAKVPEETPVHIRKYANRFTAIPGSNCFAAALYAVTEQEWMIHEWIHPGTLMNGLRRAGYSPAKGDLMQGDVITYVDQAGEIQHAAYHIGNHMIFNKNGQTFFNPWKIVSLEELNVEWAQYQVRIHRKS</sequence>
<evidence type="ECO:0000313" key="1">
    <source>
        <dbReference type="EMBL" id="MFC7365443.1"/>
    </source>
</evidence>
<comment type="caution">
    <text evidence="1">The sequence shown here is derived from an EMBL/GenBank/DDBJ whole genome shotgun (WGS) entry which is preliminary data.</text>
</comment>
<dbReference type="EMBL" id="JBHTCT010000030">
    <property type="protein sequence ID" value="MFC7365443.1"/>
    <property type="molecule type" value="Genomic_DNA"/>
</dbReference>
<accession>A0ABW2NJ85</accession>
<protein>
    <recommendedName>
        <fullName evidence="3">NlpC/P60 family protein</fullName>
    </recommendedName>
</protein>
<evidence type="ECO:0008006" key="3">
    <source>
        <dbReference type="Google" id="ProtNLM"/>
    </source>
</evidence>
<keyword evidence="2" id="KW-1185">Reference proteome</keyword>
<organism evidence="1 2">
    <name type="scientific">Bhargavaea changchunensis</name>
    <dbReference type="NCBI Taxonomy" id="2134037"/>
    <lineage>
        <taxon>Bacteria</taxon>
        <taxon>Bacillati</taxon>
        <taxon>Bacillota</taxon>
        <taxon>Bacilli</taxon>
        <taxon>Bacillales</taxon>
        <taxon>Caryophanaceae</taxon>
        <taxon>Bhargavaea</taxon>
    </lineage>
</organism>
<name>A0ABW2NJ85_9BACL</name>
<evidence type="ECO:0000313" key="2">
    <source>
        <dbReference type="Proteomes" id="UP001596483"/>
    </source>
</evidence>
<dbReference type="RefSeq" id="WP_157297067.1">
    <property type="nucleotide sequence ID" value="NZ_JBHTCT010000030.1"/>
</dbReference>